<evidence type="ECO:0000313" key="10">
    <source>
        <dbReference type="Proteomes" id="UP000692954"/>
    </source>
</evidence>
<accession>A0A8S1LYQ1</accession>
<dbReference type="InterPro" id="IPR001461">
    <property type="entry name" value="Aspartic_peptidase_A1"/>
</dbReference>
<feature type="signal peptide" evidence="7">
    <location>
        <begin position="1"/>
        <end position="15"/>
    </location>
</feature>
<keyword evidence="2" id="KW-0064">Aspartyl protease</keyword>
<evidence type="ECO:0000256" key="1">
    <source>
        <dbReference type="ARBA" id="ARBA00022670"/>
    </source>
</evidence>
<evidence type="ECO:0000256" key="5">
    <source>
        <dbReference type="PIRSR" id="PIRSR601461-2"/>
    </source>
</evidence>
<organism evidence="9 10">
    <name type="scientific">Paramecium sonneborni</name>
    <dbReference type="NCBI Taxonomy" id="65129"/>
    <lineage>
        <taxon>Eukaryota</taxon>
        <taxon>Sar</taxon>
        <taxon>Alveolata</taxon>
        <taxon>Ciliophora</taxon>
        <taxon>Intramacronucleata</taxon>
        <taxon>Oligohymenophorea</taxon>
        <taxon>Peniculida</taxon>
        <taxon>Parameciidae</taxon>
        <taxon>Paramecium</taxon>
    </lineage>
</organism>
<feature type="disulfide bond" evidence="5">
    <location>
        <begin position="73"/>
        <end position="78"/>
    </location>
</feature>
<comment type="caution">
    <text evidence="9">The sequence shown here is derived from an EMBL/GenBank/DDBJ whole genome shotgun (WGS) entry which is preliminary data.</text>
</comment>
<dbReference type="PROSITE" id="PS51767">
    <property type="entry name" value="PEPTIDASE_A1"/>
    <property type="match status" value="1"/>
</dbReference>
<keyword evidence="6" id="KW-0472">Membrane</keyword>
<dbReference type="PROSITE" id="PS00141">
    <property type="entry name" value="ASP_PROTEASE"/>
    <property type="match status" value="2"/>
</dbReference>
<evidence type="ECO:0000256" key="4">
    <source>
        <dbReference type="PIRSR" id="PIRSR601461-1"/>
    </source>
</evidence>
<dbReference type="EMBL" id="CAJJDN010000026">
    <property type="protein sequence ID" value="CAD8069956.1"/>
    <property type="molecule type" value="Genomic_DNA"/>
</dbReference>
<dbReference type="AlphaFoldDB" id="A0A8S1LYQ1"/>
<evidence type="ECO:0000256" key="2">
    <source>
        <dbReference type="ARBA" id="ARBA00022750"/>
    </source>
</evidence>
<evidence type="ECO:0000256" key="3">
    <source>
        <dbReference type="ARBA" id="ARBA00022801"/>
    </source>
</evidence>
<dbReference type="InterPro" id="IPR033121">
    <property type="entry name" value="PEPTIDASE_A1"/>
</dbReference>
<feature type="domain" description="Peptidase A1" evidence="8">
    <location>
        <begin position="42"/>
        <end position="350"/>
    </location>
</feature>
<feature type="active site" evidence="4">
    <location>
        <position position="60"/>
    </location>
</feature>
<keyword evidence="1" id="KW-0645">Protease</keyword>
<dbReference type="Pfam" id="PF00026">
    <property type="entry name" value="Asp"/>
    <property type="match status" value="1"/>
</dbReference>
<keyword evidence="5" id="KW-1015">Disulfide bond</keyword>
<dbReference type="OrthoDB" id="311946at2759"/>
<feature type="chain" id="PRO_5035737439" description="Peptidase A1 domain-containing protein" evidence="7">
    <location>
        <begin position="16"/>
        <end position="388"/>
    </location>
</feature>
<gene>
    <name evidence="9" type="ORF">PSON_ATCC_30995.1.T0260127</name>
</gene>
<feature type="active site" evidence="4">
    <location>
        <position position="237"/>
    </location>
</feature>
<keyword evidence="6" id="KW-1133">Transmembrane helix</keyword>
<feature type="transmembrane region" description="Helical" evidence="6">
    <location>
        <begin position="363"/>
        <end position="381"/>
    </location>
</feature>
<reference evidence="9" key="1">
    <citation type="submission" date="2021-01" db="EMBL/GenBank/DDBJ databases">
        <authorList>
            <consortium name="Genoscope - CEA"/>
            <person name="William W."/>
        </authorList>
    </citation>
    <scope>NUCLEOTIDE SEQUENCE</scope>
</reference>
<evidence type="ECO:0000256" key="6">
    <source>
        <dbReference type="SAM" id="Phobius"/>
    </source>
</evidence>
<dbReference type="PANTHER" id="PTHR47966">
    <property type="entry name" value="BETA-SITE APP-CLEAVING ENZYME, ISOFORM A-RELATED"/>
    <property type="match status" value="1"/>
</dbReference>
<dbReference type="GO" id="GO:0004190">
    <property type="term" value="F:aspartic-type endopeptidase activity"/>
    <property type="evidence" value="ECO:0007669"/>
    <property type="project" value="UniProtKB-KW"/>
</dbReference>
<dbReference type="PANTHER" id="PTHR47966:SF51">
    <property type="entry name" value="BETA-SITE APP-CLEAVING ENZYME, ISOFORM A-RELATED"/>
    <property type="match status" value="1"/>
</dbReference>
<evidence type="ECO:0000259" key="8">
    <source>
        <dbReference type="PROSITE" id="PS51767"/>
    </source>
</evidence>
<dbReference type="Proteomes" id="UP000692954">
    <property type="component" value="Unassembled WGS sequence"/>
</dbReference>
<sequence length="388" mass="44891">MNIIYWFTFLTSILCIQIQLSKFSMLNSIDAFELSNYANVQYYGPIQIGTPKQQLSVIFDTGSPYLWVTSDQCSKQKCHDSKKFLTFRSSTYKNFSKSDEFEYASGSCKGYWGSDYVQLLGDDNTRVNSNILFAYQDSGFDAVKSDGILGLSNDKEIDNIFDLAYQQGSIKSNLFAMELRNTREQSLFYYDDIPQEIMDNVEWVRVLRKDYWTLKVLNIYIDGYPLKTGNVKEALIDSGTSLLYLPKNVVYKLFEELILQDCRLFDSNVFCPCKIPRDKVKQYPIIKVFLEGLILELDINDYMMTDLSYLGLCYIGVEIESQMNIMIFGDIVMRKYVVVFDKQNNKIGFKGVEKLKNIKTTSYYWIEIIGFVAIIVSCILLQMNLSKL</sequence>
<evidence type="ECO:0000313" key="9">
    <source>
        <dbReference type="EMBL" id="CAD8069956.1"/>
    </source>
</evidence>
<dbReference type="FunFam" id="2.40.70.10:FF:000167">
    <property type="entry name" value="Uncharacterized protein"/>
    <property type="match status" value="1"/>
</dbReference>
<keyword evidence="7" id="KW-0732">Signal</keyword>
<dbReference type="CDD" id="cd05471">
    <property type="entry name" value="pepsin_like"/>
    <property type="match status" value="1"/>
</dbReference>
<proteinExistence type="predicted"/>
<keyword evidence="10" id="KW-1185">Reference proteome</keyword>
<dbReference type="InterPro" id="IPR001969">
    <property type="entry name" value="Aspartic_peptidase_AS"/>
</dbReference>
<keyword evidence="3" id="KW-0378">Hydrolase</keyword>
<evidence type="ECO:0000256" key="7">
    <source>
        <dbReference type="SAM" id="SignalP"/>
    </source>
</evidence>
<keyword evidence="6" id="KW-0812">Transmembrane</keyword>
<protein>
    <recommendedName>
        <fullName evidence="8">Peptidase A1 domain-containing protein</fullName>
    </recommendedName>
</protein>
<name>A0A8S1LYQ1_9CILI</name>
<dbReference type="GO" id="GO:0006508">
    <property type="term" value="P:proteolysis"/>
    <property type="evidence" value="ECO:0007669"/>
    <property type="project" value="UniProtKB-KW"/>
</dbReference>
<dbReference type="InterPro" id="IPR034164">
    <property type="entry name" value="Pepsin-like_dom"/>
</dbReference>